<dbReference type="InterPro" id="IPR036761">
    <property type="entry name" value="TTHA0802/YceI-like_sf"/>
</dbReference>
<feature type="chain" id="PRO_5001578374" description="Lipid/polyisoprenoid-binding YceI-like domain-containing protein" evidence="2">
    <location>
        <begin position="26"/>
        <end position="246"/>
    </location>
</feature>
<keyword evidence="5" id="KW-1185">Reference proteome</keyword>
<sequence length="246" mass="25958">MRLLLISASALILAACSETTPAAPAAETPAPEATASTEAAPETTEAPVEYGAAGTYEIDPAHTSVTWKVDHFGLSSYTGRFKTVDATLQFNPEDPSATSITATIDPLSVETDFPGDYKAGHADSGFDSWNEDLGRNANWLNADAFPQITFTSTSVTQDTPSTGKVTGDLTFLGVTKPVTLDVTYNGKANFPWAPEADKIGFSATTTLKRSDFGNATYAPNIGDEVEVIIETEFQQVVAPAEPAPAE</sequence>
<name>A0A059FX87_9PROT</name>
<dbReference type="EMBL" id="ARYI01000005">
    <property type="protein sequence ID" value="KCZ95038.1"/>
    <property type="molecule type" value="Genomic_DNA"/>
</dbReference>
<evidence type="ECO:0000256" key="2">
    <source>
        <dbReference type="SAM" id="SignalP"/>
    </source>
</evidence>
<gene>
    <name evidence="4" type="ORF">HHI_07312</name>
</gene>
<dbReference type="SMART" id="SM00867">
    <property type="entry name" value="YceI"/>
    <property type="match status" value="1"/>
</dbReference>
<evidence type="ECO:0000313" key="5">
    <source>
        <dbReference type="Proteomes" id="UP000025061"/>
    </source>
</evidence>
<dbReference type="Proteomes" id="UP000025061">
    <property type="component" value="Unassembled WGS sequence"/>
</dbReference>
<dbReference type="SUPFAM" id="SSF101874">
    <property type="entry name" value="YceI-like"/>
    <property type="match status" value="1"/>
</dbReference>
<evidence type="ECO:0000259" key="3">
    <source>
        <dbReference type="SMART" id="SM00867"/>
    </source>
</evidence>
<dbReference type="AlphaFoldDB" id="A0A059FX87"/>
<reference evidence="4 5" key="1">
    <citation type="submission" date="2013-04" db="EMBL/GenBank/DDBJ databases">
        <title>Hyphomonas hirschiana VP5 Genome Sequencing.</title>
        <authorList>
            <person name="Lai Q."/>
            <person name="Shao Z."/>
        </authorList>
    </citation>
    <scope>NUCLEOTIDE SEQUENCE [LARGE SCALE GENOMIC DNA]</scope>
    <source>
        <strain evidence="4 5">VP5</strain>
    </source>
</reference>
<accession>A0A059FX87</accession>
<dbReference type="OrthoDB" id="9811006at2"/>
<organism evidence="4 5">
    <name type="scientific">Hyphomonas hirschiana VP5</name>
    <dbReference type="NCBI Taxonomy" id="1280951"/>
    <lineage>
        <taxon>Bacteria</taxon>
        <taxon>Pseudomonadati</taxon>
        <taxon>Pseudomonadota</taxon>
        <taxon>Alphaproteobacteria</taxon>
        <taxon>Hyphomonadales</taxon>
        <taxon>Hyphomonadaceae</taxon>
        <taxon>Hyphomonas</taxon>
    </lineage>
</organism>
<proteinExistence type="predicted"/>
<feature type="region of interest" description="Disordered" evidence="1">
    <location>
        <begin position="23"/>
        <end position="45"/>
    </location>
</feature>
<dbReference type="Gene3D" id="2.40.128.110">
    <property type="entry name" value="Lipid/polyisoprenoid-binding, YceI-like"/>
    <property type="match status" value="1"/>
</dbReference>
<dbReference type="PANTHER" id="PTHR34406:SF1">
    <property type="entry name" value="PROTEIN YCEI"/>
    <property type="match status" value="1"/>
</dbReference>
<feature type="signal peptide" evidence="2">
    <location>
        <begin position="1"/>
        <end position="25"/>
    </location>
</feature>
<protein>
    <recommendedName>
        <fullName evidence="3">Lipid/polyisoprenoid-binding YceI-like domain-containing protein</fullName>
    </recommendedName>
</protein>
<feature type="domain" description="Lipid/polyisoprenoid-binding YceI-like" evidence="3">
    <location>
        <begin position="55"/>
        <end position="234"/>
    </location>
</feature>
<evidence type="ECO:0000256" key="1">
    <source>
        <dbReference type="SAM" id="MobiDB-lite"/>
    </source>
</evidence>
<comment type="caution">
    <text evidence="4">The sequence shown here is derived from an EMBL/GenBank/DDBJ whole genome shotgun (WGS) entry which is preliminary data.</text>
</comment>
<keyword evidence="2" id="KW-0732">Signal</keyword>
<dbReference type="PROSITE" id="PS51257">
    <property type="entry name" value="PROKAR_LIPOPROTEIN"/>
    <property type="match status" value="1"/>
</dbReference>
<dbReference type="PATRIC" id="fig|1280951.3.peg.1479"/>
<dbReference type="Pfam" id="PF04264">
    <property type="entry name" value="YceI"/>
    <property type="match status" value="1"/>
</dbReference>
<dbReference type="RefSeq" id="WP_011646847.1">
    <property type="nucleotide sequence ID" value="NZ_ARYI01000005.1"/>
</dbReference>
<dbReference type="InterPro" id="IPR007372">
    <property type="entry name" value="Lipid/polyisoprenoid-bd_YceI"/>
</dbReference>
<dbReference type="PANTHER" id="PTHR34406">
    <property type="entry name" value="PROTEIN YCEI"/>
    <property type="match status" value="1"/>
</dbReference>
<evidence type="ECO:0000313" key="4">
    <source>
        <dbReference type="EMBL" id="KCZ95038.1"/>
    </source>
</evidence>